<evidence type="ECO:0000313" key="3">
    <source>
        <dbReference type="Proteomes" id="UP001595693"/>
    </source>
</evidence>
<dbReference type="EMBL" id="JBHSAJ010000047">
    <property type="protein sequence ID" value="MFC3936009.1"/>
    <property type="molecule type" value="Genomic_DNA"/>
</dbReference>
<accession>A0ABV8DD19</accession>
<evidence type="ECO:0000256" key="1">
    <source>
        <dbReference type="SAM" id="Phobius"/>
    </source>
</evidence>
<dbReference type="InterPro" id="IPR021494">
    <property type="entry name" value="DUF3149"/>
</dbReference>
<keyword evidence="1" id="KW-0472">Membrane</keyword>
<gene>
    <name evidence="2" type="ORF">ACFOW3_15465</name>
</gene>
<organism evidence="2 3">
    <name type="scientific">Acidovorax facilis</name>
    <dbReference type="NCBI Taxonomy" id="12917"/>
    <lineage>
        <taxon>Bacteria</taxon>
        <taxon>Pseudomonadati</taxon>
        <taxon>Pseudomonadota</taxon>
        <taxon>Betaproteobacteria</taxon>
        <taxon>Burkholderiales</taxon>
        <taxon>Comamonadaceae</taxon>
        <taxon>Acidovorax</taxon>
    </lineage>
</organism>
<protein>
    <submittedName>
        <fullName evidence="2">DUF3149 domain-containing protein</fullName>
    </submittedName>
</protein>
<dbReference type="RefSeq" id="WP_055393653.1">
    <property type="nucleotide sequence ID" value="NZ_CP192460.1"/>
</dbReference>
<keyword evidence="1" id="KW-0812">Transmembrane</keyword>
<keyword evidence="3" id="KW-1185">Reference proteome</keyword>
<name>A0ABV8DD19_9BURK</name>
<reference evidence="3" key="1">
    <citation type="journal article" date="2019" name="Int. J. Syst. Evol. Microbiol.">
        <title>The Global Catalogue of Microorganisms (GCM) 10K type strain sequencing project: providing services to taxonomists for standard genome sequencing and annotation.</title>
        <authorList>
            <consortium name="The Broad Institute Genomics Platform"/>
            <consortium name="The Broad Institute Genome Sequencing Center for Infectious Disease"/>
            <person name="Wu L."/>
            <person name="Ma J."/>
        </authorList>
    </citation>
    <scope>NUCLEOTIDE SEQUENCE [LARGE SCALE GENOMIC DNA]</scope>
    <source>
        <strain evidence="3">CCUG 2113</strain>
    </source>
</reference>
<comment type="caution">
    <text evidence="2">The sequence shown here is derived from an EMBL/GenBank/DDBJ whole genome shotgun (WGS) entry which is preliminary data.</text>
</comment>
<dbReference type="Pfam" id="PF11346">
    <property type="entry name" value="DUF3149"/>
    <property type="match status" value="1"/>
</dbReference>
<proteinExistence type="predicted"/>
<evidence type="ECO:0000313" key="2">
    <source>
        <dbReference type="EMBL" id="MFC3936009.1"/>
    </source>
</evidence>
<dbReference type="Proteomes" id="UP001595693">
    <property type="component" value="Unassembled WGS sequence"/>
</dbReference>
<feature type="transmembrane region" description="Helical" evidence="1">
    <location>
        <begin position="12"/>
        <end position="31"/>
    </location>
</feature>
<sequence length="62" mass="6752">MKLLNDLFSTDYGLMSIIGIGFMLCMAAFFLRMFLVKMNEPPTPNPATAGRAGNGKSLPPSR</sequence>
<keyword evidence="1" id="KW-1133">Transmembrane helix</keyword>